<dbReference type="STRING" id="151549.A0A4C1V710"/>
<dbReference type="EMBL" id="BGZK01000288">
    <property type="protein sequence ID" value="GBP34439.1"/>
    <property type="molecule type" value="Genomic_DNA"/>
</dbReference>
<organism evidence="3 4">
    <name type="scientific">Eumeta variegata</name>
    <name type="common">Bagworm moth</name>
    <name type="synonym">Eumeta japonica</name>
    <dbReference type="NCBI Taxonomy" id="151549"/>
    <lineage>
        <taxon>Eukaryota</taxon>
        <taxon>Metazoa</taxon>
        <taxon>Ecdysozoa</taxon>
        <taxon>Arthropoda</taxon>
        <taxon>Hexapoda</taxon>
        <taxon>Insecta</taxon>
        <taxon>Pterygota</taxon>
        <taxon>Neoptera</taxon>
        <taxon>Endopterygota</taxon>
        <taxon>Lepidoptera</taxon>
        <taxon>Glossata</taxon>
        <taxon>Ditrysia</taxon>
        <taxon>Tineoidea</taxon>
        <taxon>Psychidae</taxon>
        <taxon>Oiketicinae</taxon>
        <taxon>Eumeta</taxon>
    </lineage>
</organism>
<reference evidence="3 4" key="1">
    <citation type="journal article" date="2019" name="Commun. Biol.">
        <title>The bagworm genome reveals a unique fibroin gene that provides high tensile strength.</title>
        <authorList>
            <person name="Kono N."/>
            <person name="Nakamura H."/>
            <person name="Ohtoshi R."/>
            <person name="Tomita M."/>
            <person name="Numata K."/>
            <person name="Arakawa K."/>
        </authorList>
    </citation>
    <scope>NUCLEOTIDE SEQUENCE [LARGE SCALE GENOMIC DNA]</scope>
</reference>
<dbReference type="Pfam" id="PF00650">
    <property type="entry name" value="CRAL_TRIO"/>
    <property type="match status" value="1"/>
</dbReference>
<keyword evidence="4" id="KW-1185">Reference proteome</keyword>
<dbReference type="SMART" id="SM00516">
    <property type="entry name" value="SEC14"/>
    <property type="match status" value="1"/>
</dbReference>
<dbReference type="PANTHER" id="PTHR10174:SF222">
    <property type="entry name" value="GH10083P-RELATED"/>
    <property type="match status" value="1"/>
</dbReference>
<dbReference type="OrthoDB" id="1434354at2759"/>
<feature type="compositionally biased region" description="Basic and acidic residues" evidence="1">
    <location>
        <begin position="223"/>
        <end position="235"/>
    </location>
</feature>
<dbReference type="InterPro" id="IPR036865">
    <property type="entry name" value="CRAL-TRIO_dom_sf"/>
</dbReference>
<dbReference type="PRINTS" id="PR00180">
    <property type="entry name" value="CRETINALDHBP"/>
</dbReference>
<evidence type="ECO:0000313" key="3">
    <source>
        <dbReference type="EMBL" id="GBP34439.1"/>
    </source>
</evidence>
<dbReference type="PANTHER" id="PTHR10174">
    <property type="entry name" value="ALPHA-TOCOPHEROL TRANSFER PROTEIN-RELATED"/>
    <property type="match status" value="1"/>
</dbReference>
<dbReference type="GO" id="GO:1902936">
    <property type="term" value="F:phosphatidylinositol bisphosphate binding"/>
    <property type="evidence" value="ECO:0007669"/>
    <property type="project" value="TreeGrafter"/>
</dbReference>
<feature type="region of interest" description="Disordered" evidence="1">
    <location>
        <begin position="223"/>
        <end position="248"/>
    </location>
</feature>
<protein>
    <submittedName>
        <fullName evidence="3">Alpha-tocopherol transfer protein-like</fullName>
    </submittedName>
</protein>
<evidence type="ECO:0000256" key="1">
    <source>
        <dbReference type="SAM" id="MobiDB-lite"/>
    </source>
</evidence>
<evidence type="ECO:0000313" key="4">
    <source>
        <dbReference type="Proteomes" id="UP000299102"/>
    </source>
</evidence>
<sequence length="248" mass="28654">MTSESLRKEAIPSFDEQVTPLGLRWGCDQGWRWGCDQGWRWSPFWNMAVLKISGNRNLWLWQLNDPGLEKYDYLMDAKVFLLGADAWMLGDEHLEDGDIALMDVKDISLKFITKFNVSVARKLSKFQEEAMPIRLKQVHIVNAPPFIDKLYALMKPFMKQEYINMVHFHPPNSASLYKYIDKDELPNDYGGTAGAMDDLMKRTLKLMLDRRDILTSETFWKSGENKKSKDNKSADDLATGSFRSLAID</sequence>
<dbReference type="AlphaFoldDB" id="A0A4C1V710"/>
<dbReference type="GO" id="GO:0016020">
    <property type="term" value="C:membrane"/>
    <property type="evidence" value="ECO:0007669"/>
    <property type="project" value="TreeGrafter"/>
</dbReference>
<dbReference type="PROSITE" id="PS50191">
    <property type="entry name" value="CRAL_TRIO"/>
    <property type="match status" value="1"/>
</dbReference>
<accession>A0A4C1V710</accession>
<comment type="caution">
    <text evidence="3">The sequence shown here is derived from an EMBL/GenBank/DDBJ whole genome shotgun (WGS) entry which is preliminary data.</text>
</comment>
<proteinExistence type="predicted"/>
<dbReference type="SUPFAM" id="SSF52087">
    <property type="entry name" value="CRAL/TRIO domain"/>
    <property type="match status" value="1"/>
</dbReference>
<dbReference type="Proteomes" id="UP000299102">
    <property type="component" value="Unassembled WGS sequence"/>
</dbReference>
<dbReference type="CDD" id="cd00170">
    <property type="entry name" value="SEC14"/>
    <property type="match status" value="1"/>
</dbReference>
<dbReference type="InterPro" id="IPR001251">
    <property type="entry name" value="CRAL-TRIO_dom"/>
</dbReference>
<feature type="domain" description="CRAL-TRIO" evidence="2">
    <location>
        <begin position="101"/>
        <end position="197"/>
    </location>
</feature>
<gene>
    <name evidence="3" type="primary">Ttpal</name>
    <name evidence="3" type="ORF">EVAR_25042_1</name>
</gene>
<evidence type="ECO:0000259" key="2">
    <source>
        <dbReference type="PROSITE" id="PS50191"/>
    </source>
</evidence>
<dbReference type="Gene3D" id="3.40.525.10">
    <property type="entry name" value="CRAL-TRIO lipid binding domain"/>
    <property type="match status" value="1"/>
</dbReference>
<name>A0A4C1V710_EUMVA</name>